<proteinExistence type="predicted"/>
<evidence type="ECO:0000313" key="3">
    <source>
        <dbReference type="Proteomes" id="UP000711614"/>
    </source>
</evidence>
<protein>
    <submittedName>
        <fullName evidence="2">Glycerophosphoryl diester phosphodiesterase</fullName>
        <ecNumber evidence="2">3.1.4.46</ecNumber>
    </submittedName>
</protein>
<feature type="domain" description="GP-PDE" evidence="1">
    <location>
        <begin position="3"/>
        <end position="283"/>
    </location>
</feature>
<dbReference type="InterPro" id="IPR030395">
    <property type="entry name" value="GP_PDE_dom"/>
</dbReference>
<dbReference type="EMBL" id="JAGIOI010000001">
    <property type="protein sequence ID" value="MBP2412912.1"/>
    <property type="molecule type" value="Genomic_DNA"/>
</dbReference>
<dbReference type="EC" id="3.1.4.46" evidence="2"/>
<dbReference type="GO" id="GO:0008889">
    <property type="term" value="F:glycerophosphodiester phosphodiesterase activity"/>
    <property type="evidence" value="ECO:0007669"/>
    <property type="project" value="UniProtKB-EC"/>
</dbReference>
<dbReference type="InterPro" id="IPR017946">
    <property type="entry name" value="PLC-like_Pdiesterase_TIM-brl"/>
</dbReference>
<reference evidence="2 3" key="1">
    <citation type="submission" date="2021-03" db="EMBL/GenBank/DDBJ databases">
        <title>Sequencing the genomes of 1000 actinobacteria strains.</title>
        <authorList>
            <person name="Klenk H.-P."/>
        </authorList>
    </citation>
    <scope>NUCLEOTIDE SEQUENCE [LARGE SCALE GENOMIC DNA]</scope>
    <source>
        <strain evidence="2 3">DSM 16005</strain>
    </source>
</reference>
<dbReference type="Proteomes" id="UP000711614">
    <property type="component" value="Unassembled WGS sequence"/>
</dbReference>
<dbReference type="PANTHER" id="PTHR46211">
    <property type="entry name" value="GLYCEROPHOSPHORYL DIESTER PHOSPHODIESTERASE"/>
    <property type="match status" value="1"/>
</dbReference>
<evidence type="ECO:0000313" key="2">
    <source>
        <dbReference type="EMBL" id="MBP2412912.1"/>
    </source>
</evidence>
<comment type="caution">
    <text evidence="2">The sequence shown here is derived from an EMBL/GenBank/DDBJ whole genome shotgun (WGS) entry which is preliminary data.</text>
</comment>
<dbReference type="SUPFAM" id="SSF51695">
    <property type="entry name" value="PLC-like phosphodiesterases"/>
    <property type="match status" value="1"/>
</dbReference>
<dbReference type="Gene3D" id="3.20.20.190">
    <property type="entry name" value="Phosphatidylinositol (PI) phosphodiesterase"/>
    <property type="match status" value="1"/>
</dbReference>
<dbReference type="PANTHER" id="PTHR46211:SF13">
    <property type="entry name" value="GLYCEROPHOSPHODIESTER PHOSPHODIESTERASE 1-RELATED"/>
    <property type="match status" value="1"/>
</dbReference>
<keyword evidence="3" id="KW-1185">Reference proteome</keyword>
<dbReference type="Pfam" id="PF03009">
    <property type="entry name" value="GDPD"/>
    <property type="match status" value="1"/>
</dbReference>
<keyword evidence="2" id="KW-0378">Hydrolase</keyword>
<name>A0ABS4YVU2_9MICC</name>
<accession>A0ABS4YVU2</accession>
<sequence length="287" mass="30724">MTVKIFAHRGSSAAYAEHTRAAYLQALADGADGVECDVHLSADGHLVLLHDETLDRTSNASGPVAKRTLAQLREIDFSSWHGAAIPPEYGTAAQQLLTLPELLDLLAAAGRDVALAIEFKYGAAFDQDLVDAALDTLRGRGWTPKPSLAGNIEVSFMSFHPAAVKYLAARVDPTRLCQLLEDVDVAEVREQLDLGPLAGRAAAAALNWSMGEGERVLDDGVAHLAGPGVEYVGEHPGDVARWVAAGRVLRVWTVNTAEELDLCLSAGVAEVTTNVPREIREMLMARQ</sequence>
<evidence type="ECO:0000259" key="1">
    <source>
        <dbReference type="PROSITE" id="PS51704"/>
    </source>
</evidence>
<organism evidence="2 3">
    <name type="scientific">Arthrobacter stackebrandtii</name>
    <dbReference type="NCBI Taxonomy" id="272161"/>
    <lineage>
        <taxon>Bacteria</taxon>
        <taxon>Bacillati</taxon>
        <taxon>Actinomycetota</taxon>
        <taxon>Actinomycetes</taxon>
        <taxon>Micrococcales</taxon>
        <taxon>Micrococcaceae</taxon>
        <taxon>Arthrobacter</taxon>
    </lineage>
</organism>
<gene>
    <name evidence="2" type="ORF">JOF48_001711</name>
</gene>
<dbReference type="RefSeq" id="WP_209679614.1">
    <property type="nucleotide sequence ID" value="NZ_JAGIOI010000001.1"/>
</dbReference>
<dbReference type="PROSITE" id="PS51704">
    <property type="entry name" value="GP_PDE"/>
    <property type="match status" value="1"/>
</dbReference>